<dbReference type="InterPro" id="IPR007627">
    <property type="entry name" value="RNA_pol_sigma70_r2"/>
</dbReference>
<protein>
    <submittedName>
        <fullName evidence="8">Uncharacterized protein</fullName>
    </submittedName>
</protein>
<sequence>MSESIKCYKQAVKNKDSLIESHINFVIKTANKFKNRNLPIDDLIQEGMLGLTEAYQKFDESRGYKFSTFARHYVNNHILLYIMLNSSHVTLKINAKTTRLFFNLAKEKEKIEAFSDNLTQDQIAYLAKKLMVDSEEIIDINSLLSGDIHLDWLMNDESGSTFKDNLVDETQSIEGVIAHREEESLKWDMVQDGIKKLSPRQKQIMNDLYFSNGNNMTGCDVAKKYHVSSSYIYSVKDKSLEKLKESCNKKLKKHLYFN</sequence>
<dbReference type="NCBIfam" id="TIGR02937">
    <property type="entry name" value="sigma70-ECF"/>
    <property type="match status" value="1"/>
</dbReference>
<dbReference type="InterPro" id="IPR013324">
    <property type="entry name" value="RNA_pol_sigma_r3/r4-like"/>
</dbReference>
<evidence type="ECO:0000259" key="7">
    <source>
        <dbReference type="Pfam" id="PF04545"/>
    </source>
</evidence>
<dbReference type="SUPFAM" id="SSF88659">
    <property type="entry name" value="Sigma3 and sigma4 domains of RNA polymerase sigma factors"/>
    <property type="match status" value="1"/>
</dbReference>
<dbReference type="PANTHER" id="PTHR30376:SF3">
    <property type="entry name" value="RNA POLYMERASE SIGMA FACTOR RPOH"/>
    <property type="match status" value="1"/>
</dbReference>
<dbReference type="InterPro" id="IPR014284">
    <property type="entry name" value="RNA_pol_sigma-70_dom"/>
</dbReference>
<dbReference type="GO" id="GO:0006352">
    <property type="term" value="P:DNA-templated transcription initiation"/>
    <property type="evidence" value="ECO:0007669"/>
    <property type="project" value="InterPro"/>
</dbReference>
<dbReference type="Gene3D" id="1.20.140.160">
    <property type="match status" value="1"/>
</dbReference>
<keyword evidence="5" id="KW-0804">Transcription</keyword>
<dbReference type="RefSeq" id="WP_008855141.1">
    <property type="nucleotide sequence ID" value="NZ_AGFR01000018.1"/>
</dbReference>
<keyword evidence="3" id="KW-0731">Sigma factor</keyword>
<dbReference type="GO" id="GO:0003677">
    <property type="term" value="F:DNA binding"/>
    <property type="evidence" value="ECO:0007669"/>
    <property type="project" value="UniProtKB-KW"/>
</dbReference>
<dbReference type="InterPro" id="IPR013325">
    <property type="entry name" value="RNA_pol_sigma_r2"/>
</dbReference>
<dbReference type="InterPro" id="IPR000943">
    <property type="entry name" value="RNA_pol_sigma70"/>
</dbReference>
<dbReference type="Proteomes" id="UP000005939">
    <property type="component" value="Unassembled WGS sequence"/>
</dbReference>
<dbReference type="Gene3D" id="1.20.120.1810">
    <property type="match status" value="1"/>
</dbReference>
<comment type="similarity">
    <text evidence="1">Belongs to the sigma-70 factor family.</text>
</comment>
<dbReference type="EMBL" id="AGFR01000018">
    <property type="protein sequence ID" value="EHD12906.1"/>
    <property type="molecule type" value="Genomic_DNA"/>
</dbReference>
<dbReference type="PANTHER" id="PTHR30376">
    <property type="entry name" value="SIGMA FACTOR RPOH HEAT SHOCK RELATED"/>
    <property type="match status" value="1"/>
</dbReference>
<dbReference type="InterPro" id="IPR007630">
    <property type="entry name" value="RNA_pol_sigma70_r4"/>
</dbReference>
<dbReference type="SUPFAM" id="SSF88946">
    <property type="entry name" value="Sigma2 domain of RNA polymerase sigma factors"/>
    <property type="match status" value="1"/>
</dbReference>
<gene>
    <name evidence="8" type="ORF">CIN_21520</name>
</gene>
<dbReference type="PRINTS" id="PR00046">
    <property type="entry name" value="SIGMA70FCT"/>
</dbReference>
<feature type="domain" description="RNA polymerase sigma-70 region 4" evidence="7">
    <location>
        <begin position="194"/>
        <end position="245"/>
    </location>
</feature>
<evidence type="ECO:0000256" key="5">
    <source>
        <dbReference type="ARBA" id="ARBA00023163"/>
    </source>
</evidence>
<dbReference type="STRING" id="1088868.CIN_21520"/>
<keyword evidence="2" id="KW-0805">Transcription regulation</keyword>
<dbReference type="eggNOG" id="COG0568">
    <property type="taxonomic scope" value="Bacteria"/>
</dbReference>
<evidence type="ECO:0000313" key="9">
    <source>
        <dbReference type="Proteomes" id="UP000005939"/>
    </source>
</evidence>
<evidence type="ECO:0000313" key="8">
    <source>
        <dbReference type="EMBL" id="EHD12906.1"/>
    </source>
</evidence>
<dbReference type="Pfam" id="PF04545">
    <property type="entry name" value="Sigma70_r4"/>
    <property type="match status" value="1"/>
</dbReference>
<evidence type="ECO:0000256" key="1">
    <source>
        <dbReference type="ARBA" id="ARBA00007788"/>
    </source>
</evidence>
<name>G6F3F6_9PROT</name>
<evidence type="ECO:0000256" key="2">
    <source>
        <dbReference type="ARBA" id="ARBA00023015"/>
    </source>
</evidence>
<evidence type="ECO:0000256" key="3">
    <source>
        <dbReference type="ARBA" id="ARBA00023082"/>
    </source>
</evidence>
<accession>G6F3F6</accession>
<dbReference type="GO" id="GO:0016987">
    <property type="term" value="F:sigma factor activity"/>
    <property type="evidence" value="ECO:0007669"/>
    <property type="project" value="UniProtKB-KW"/>
</dbReference>
<organism evidence="8 9">
    <name type="scientific">Commensalibacter intestini A911</name>
    <dbReference type="NCBI Taxonomy" id="1088868"/>
    <lineage>
        <taxon>Bacteria</taxon>
        <taxon>Pseudomonadati</taxon>
        <taxon>Pseudomonadota</taxon>
        <taxon>Alphaproteobacteria</taxon>
        <taxon>Acetobacterales</taxon>
        <taxon>Acetobacteraceae</taxon>
    </lineage>
</organism>
<keyword evidence="4" id="KW-0238">DNA-binding</keyword>
<dbReference type="OrthoDB" id="9799825at2"/>
<dbReference type="AlphaFoldDB" id="G6F3F6"/>
<feature type="domain" description="RNA polymerase sigma-70 region 2" evidence="6">
    <location>
        <begin position="18"/>
        <end position="81"/>
    </location>
</feature>
<evidence type="ECO:0000259" key="6">
    <source>
        <dbReference type="Pfam" id="PF04542"/>
    </source>
</evidence>
<dbReference type="InterPro" id="IPR050813">
    <property type="entry name" value="Sigma-70_Factor"/>
</dbReference>
<dbReference type="Pfam" id="PF04542">
    <property type="entry name" value="Sigma70_r2"/>
    <property type="match status" value="1"/>
</dbReference>
<reference evidence="8 9" key="1">
    <citation type="submission" date="2011-10" db="EMBL/GenBank/DDBJ databases">
        <title>Genome Sequence of Commensalibacter intestini A911, isolated from Drosophila gut.</title>
        <authorList>
            <person name="Lee W.-J."/>
            <person name="Kim E.-K."/>
        </authorList>
    </citation>
    <scope>NUCLEOTIDE SEQUENCE [LARGE SCALE GENOMIC DNA]</scope>
    <source>
        <strain evidence="8 9">A911</strain>
    </source>
</reference>
<proteinExistence type="inferred from homology"/>
<comment type="caution">
    <text evidence="8">The sequence shown here is derived from an EMBL/GenBank/DDBJ whole genome shotgun (WGS) entry which is preliminary data.</text>
</comment>
<evidence type="ECO:0000256" key="4">
    <source>
        <dbReference type="ARBA" id="ARBA00023125"/>
    </source>
</evidence>